<evidence type="ECO:0000256" key="1">
    <source>
        <dbReference type="ARBA" id="ARBA00001936"/>
    </source>
</evidence>
<dbReference type="GO" id="GO:0005634">
    <property type="term" value="C:nucleus"/>
    <property type="evidence" value="ECO:0007669"/>
    <property type="project" value="UniProtKB-SubCell"/>
</dbReference>
<feature type="compositionally biased region" description="Acidic residues" evidence="18">
    <location>
        <begin position="417"/>
        <end position="430"/>
    </location>
</feature>
<evidence type="ECO:0000259" key="19">
    <source>
        <dbReference type="PROSITE" id="PS50172"/>
    </source>
</evidence>
<dbReference type="Gene3D" id="3.30.460.10">
    <property type="entry name" value="Beta Polymerase, domain 2"/>
    <property type="match status" value="1"/>
</dbReference>
<dbReference type="FunFam" id="1.10.150.20:FF:000010">
    <property type="entry name" value="DNA polymerase lambda"/>
    <property type="match status" value="1"/>
</dbReference>
<evidence type="ECO:0000256" key="10">
    <source>
        <dbReference type="ARBA" id="ARBA00022723"/>
    </source>
</evidence>
<dbReference type="Pfam" id="PF14791">
    <property type="entry name" value="DNA_pol_B_thumb"/>
    <property type="match status" value="1"/>
</dbReference>
<dbReference type="InterPro" id="IPR002008">
    <property type="entry name" value="DNA_pol_X_beta-like"/>
</dbReference>
<evidence type="ECO:0000256" key="8">
    <source>
        <dbReference type="ARBA" id="ARBA00022695"/>
    </source>
</evidence>
<reference evidence="20" key="1">
    <citation type="submission" date="2021-02" db="EMBL/GenBank/DDBJ databases">
        <title>Genome sequence Cadophora malorum strain M34.</title>
        <authorList>
            <person name="Stefanovic E."/>
            <person name="Vu D."/>
            <person name="Scully C."/>
            <person name="Dijksterhuis J."/>
            <person name="Roader J."/>
            <person name="Houbraken J."/>
        </authorList>
    </citation>
    <scope>NUCLEOTIDE SEQUENCE</scope>
    <source>
        <strain evidence="20">M34</strain>
    </source>
</reference>
<dbReference type="Gene3D" id="3.30.210.10">
    <property type="entry name" value="DNA polymerase, thumb domain"/>
    <property type="match status" value="1"/>
</dbReference>
<keyword evidence="21" id="KW-1185">Reference proteome</keyword>
<keyword evidence="15" id="KW-0539">Nucleus</keyword>
<dbReference type="PANTHER" id="PTHR11276:SF28">
    <property type="entry name" value="DNA POLYMERASE LAMBDA"/>
    <property type="match status" value="1"/>
</dbReference>
<accession>A0A8H7T6U0</accession>
<feature type="compositionally biased region" description="Low complexity" evidence="18">
    <location>
        <begin position="324"/>
        <end position="334"/>
    </location>
</feature>
<evidence type="ECO:0000256" key="11">
    <source>
        <dbReference type="ARBA" id="ARBA00022763"/>
    </source>
</evidence>
<dbReference type="PROSITE" id="PS50172">
    <property type="entry name" value="BRCT"/>
    <property type="match status" value="1"/>
</dbReference>
<dbReference type="SUPFAM" id="SSF81301">
    <property type="entry name" value="Nucleotidyltransferase"/>
    <property type="match status" value="1"/>
</dbReference>
<evidence type="ECO:0000256" key="16">
    <source>
        <dbReference type="ARBA" id="ARBA00049244"/>
    </source>
</evidence>
<dbReference type="OrthoDB" id="205514at2759"/>
<dbReference type="InterPro" id="IPR018944">
    <property type="entry name" value="DNA_pol_lambd_fingers_domain"/>
</dbReference>
<evidence type="ECO:0000256" key="6">
    <source>
        <dbReference type="ARBA" id="ARBA00022634"/>
    </source>
</evidence>
<feature type="compositionally biased region" description="Acidic residues" evidence="18">
    <location>
        <begin position="395"/>
        <end position="408"/>
    </location>
</feature>
<evidence type="ECO:0000256" key="7">
    <source>
        <dbReference type="ARBA" id="ARBA00022679"/>
    </source>
</evidence>
<evidence type="ECO:0000256" key="15">
    <source>
        <dbReference type="ARBA" id="ARBA00023242"/>
    </source>
</evidence>
<dbReference type="SUPFAM" id="SSF81585">
    <property type="entry name" value="PsbU/PolX domain-like"/>
    <property type="match status" value="1"/>
</dbReference>
<dbReference type="Pfam" id="PF10391">
    <property type="entry name" value="DNA_pol_lambd_f"/>
    <property type="match status" value="1"/>
</dbReference>
<evidence type="ECO:0000256" key="12">
    <source>
        <dbReference type="ARBA" id="ARBA00022932"/>
    </source>
</evidence>
<feature type="region of interest" description="Disordered" evidence="18">
    <location>
        <begin position="106"/>
        <end position="136"/>
    </location>
</feature>
<dbReference type="PANTHER" id="PTHR11276">
    <property type="entry name" value="DNA POLYMERASE TYPE-X FAMILY MEMBER"/>
    <property type="match status" value="1"/>
</dbReference>
<keyword evidence="9" id="KW-0235">DNA replication</keyword>
<dbReference type="Gene3D" id="1.10.150.110">
    <property type="entry name" value="DNA polymerase beta, N-terminal domain-like"/>
    <property type="match status" value="1"/>
</dbReference>
<organism evidence="20 21">
    <name type="scientific">Cadophora malorum</name>
    <dbReference type="NCBI Taxonomy" id="108018"/>
    <lineage>
        <taxon>Eukaryota</taxon>
        <taxon>Fungi</taxon>
        <taxon>Dikarya</taxon>
        <taxon>Ascomycota</taxon>
        <taxon>Pezizomycotina</taxon>
        <taxon>Leotiomycetes</taxon>
        <taxon>Helotiales</taxon>
        <taxon>Ploettnerulaceae</taxon>
        <taxon>Cadophora</taxon>
    </lineage>
</organism>
<dbReference type="AlphaFoldDB" id="A0A8H7T6U0"/>
<keyword evidence="10" id="KW-0479">Metal-binding</keyword>
<name>A0A8H7T6U0_9HELO</name>
<dbReference type="InterPro" id="IPR002054">
    <property type="entry name" value="DNA-dir_DNA_pol_X"/>
</dbReference>
<dbReference type="SUPFAM" id="SSF47802">
    <property type="entry name" value="DNA polymerase beta, N-terminal domain-like"/>
    <property type="match status" value="1"/>
</dbReference>
<proteinExistence type="inferred from homology"/>
<feature type="domain" description="BRCT" evidence="19">
    <location>
        <begin position="180"/>
        <end position="280"/>
    </location>
</feature>
<dbReference type="FunFam" id="1.10.150.110:FF:000005">
    <property type="entry name" value="DNA polymerase POL4"/>
    <property type="match status" value="1"/>
</dbReference>
<gene>
    <name evidence="20" type="ORF">IFR04_010965</name>
</gene>
<dbReference type="SUPFAM" id="SSF52113">
    <property type="entry name" value="BRCT domain"/>
    <property type="match status" value="1"/>
</dbReference>
<dbReference type="InterPro" id="IPR022312">
    <property type="entry name" value="DNA_pol_X"/>
</dbReference>
<dbReference type="CDD" id="cd00027">
    <property type="entry name" value="BRCT"/>
    <property type="match status" value="1"/>
</dbReference>
<keyword evidence="13" id="KW-0234">DNA repair</keyword>
<feature type="region of interest" description="Disordered" evidence="18">
    <location>
        <begin position="289"/>
        <end position="377"/>
    </location>
</feature>
<feature type="compositionally biased region" description="Polar residues" evidence="18">
    <location>
        <begin position="335"/>
        <end position="348"/>
    </location>
</feature>
<protein>
    <recommendedName>
        <fullName evidence="5">DNA polymerase lambda</fullName>
        <ecNumber evidence="4">2.7.7.7</ecNumber>
    </recommendedName>
</protein>
<feature type="compositionally biased region" description="Low complexity" evidence="18">
    <location>
        <begin position="289"/>
        <end position="309"/>
    </location>
</feature>
<evidence type="ECO:0000256" key="2">
    <source>
        <dbReference type="ARBA" id="ARBA00004123"/>
    </source>
</evidence>
<dbReference type="GO" id="GO:0003887">
    <property type="term" value="F:DNA-directed DNA polymerase activity"/>
    <property type="evidence" value="ECO:0007669"/>
    <property type="project" value="UniProtKB-KW"/>
</dbReference>
<dbReference type="Pfam" id="PF14792">
    <property type="entry name" value="DNA_pol_B_palm"/>
    <property type="match status" value="1"/>
</dbReference>
<dbReference type="GO" id="GO:0046872">
    <property type="term" value="F:metal ion binding"/>
    <property type="evidence" value="ECO:0007669"/>
    <property type="project" value="UniProtKB-KW"/>
</dbReference>
<dbReference type="Proteomes" id="UP000664132">
    <property type="component" value="Unassembled WGS sequence"/>
</dbReference>
<dbReference type="InterPro" id="IPR029398">
    <property type="entry name" value="PolB_thumb"/>
</dbReference>
<comment type="catalytic activity">
    <reaction evidence="16">
        <text>DNA(n) + a 2'-deoxyribonucleoside 5'-triphosphate = DNA(n+1) + diphosphate</text>
        <dbReference type="Rhea" id="RHEA:22508"/>
        <dbReference type="Rhea" id="RHEA-COMP:17339"/>
        <dbReference type="Rhea" id="RHEA-COMP:17340"/>
        <dbReference type="ChEBI" id="CHEBI:33019"/>
        <dbReference type="ChEBI" id="CHEBI:61560"/>
        <dbReference type="ChEBI" id="CHEBI:173112"/>
        <dbReference type="EC" id="2.7.7.7"/>
    </reaction>
</comment>
<feature type="compositionally biased region" description="Basic and acidic residues" evidence="18">
    <location>
        <begin position="311"/>
        <end position="322"/>
    </location>
</feature>
<dbReference type="EMBL" id="JAFJYH010000204">
    <property type="protein sequence ID" value="KAG4415890.1"/>
    <property type="molecule type" value="Genomic_DNA"/>
</dbReference>
<comment type="cofactor">
    <cofactor evidence="1">
        <name>Mn(2+)</name>
        <dbReference type="ChEBI" id="CHEBI:29035"/>
    </cofactor>
</comment>
<dbReference type="InterPro" id="IPR001357">
    <property type="entry name" value="BRCT_dom"/>
</dbReference>
<comment type="caution">
    <text evidence="20">The sequence shown here is derived from an EMBL/GenBank/DDBJ whole genome shotgun (WGS) entry which is preliminary data.</text>
</comment>
<feature type="compositionally biased region" description="Polar residues" evidence="18">
    <location>
        <begin position="360"/>
        <end position="370"/>
    </location>
</feature>
<keyword evidence="14" id="KW-0456">Lyase</keyword>
<evidence type="ECO:0000256" key="17">
    <source>
        <dbReference type="PIRSR" id="PIRSR622312-50"/>
    </source>
</evidence>
<evidence type="ECO:0000256" key="3">
    <source>
        <dbReference type="ARBA" id="ARBA00008323"/>
    </source>
</evidence>
<dbReference type="Gene3D" id="1.10.150.20">
    <property type="entry name" value="5' to 3' exonuclease, C-terminal subdomain"/>
    <property type="match status" value="1"/>
</dbReference>
<evidence type="ECO:0000313" key="21">
    <source>
        <dbReference type="Proteomes" id="UP000664132"/>
    </source>
</evidence>
<evidence type="ECO:0000256" key="9">
    <source>
        <dbReference type="ARBA" id="ARBA00022705"/>
    </source>
</evidence>
<evidence type="ECO:0000256" key="5">
    <source>
        <dbReference type="ARBA" id="ARBA00016513"/>
    </source>
</evidence>
<comment type="subcellular location">
    <subcellularLocation>
        <location evidence="2">Nucleus</location>
    </subcellularLocation>
</comment>
<dbReference type="InterPro" id="IPR027421">
    <property type="entry name" value="DNA_pol_lamdba_lyase_dom_sf"/>
</dbReference>
<dbReference type="InterPro" id="IPR037160">
    <property type="entry name" value="DNA_Pol_thumb_sf"/>
</dbReference>
<dbReference type="InterPro" id="IPR036420">
    <property type="entry name" value="BRCT_dom_sf"/>
</dbReference>
<feature type="compositionally biased region" description="Polar residues" evidence="18">
    <location>
        <begin position="41"/>
        <end position="58"/>
    </location>
</feature>
<evidence type="ECO:0000313" key="20">
    <source>
        <dbReference type="EMBL" id="KAG4415890.1"/>
    </source>
</evidence>
<dbReference type="InterPro" id="IPR010996">
    <property type="entry name" value="HHH_MUS81"/>
</dbReference>
<keyword evidence="6" id="KW-0237">DNA synthesis</keyword>
<dbReference type="CDD" id="cd00141">
    <property type="entry name" value="NT_POLXc"/>
    <property type="match status" value="1"/>
</dbReference>
<dbReference type="Pfam" id="PF14716">
    <property type="entry name" value="HHH_8"/>
    <property type="match status" value="1"/>
</dbReference>
<keyword evidence="7" id="KW-0808">Transferase</keyword>
<dbReference type="SMART" id="SM00483">
    <property type="entry name" value="POLXc"/>
    <property type="match status" value="1"/>
</dbReference>
<dbReference type="InterPro" id="IPR043519">
    <property type="entry name" value="NT_sf"/>
</dbReference>
<dbReference type="GO" id="GO:0006303">
    <property type="term" value="P:double-strand break repair via nonhomologous end joining"/>
    <property type="evidence" value="ECO:0007669"/>
    <property type="project" value="TreeGrafter"/>
</dbReference>
<dbReference type="FunFam" id="3.30.210.10:FF:000001">
    <property type="entry name" value="DNA polymerase lambda"/>
    <property type="match status" value="1"/>
</dbReference>
<dbReference type="GO" id="GO:0016829">
    <property type="term" value="F:lyase activity"/>
    <property type="evidence" value="ECO:0007669"/>
    <property type="project" value="UniProtKB-KW"/>
</dbReference>
<keyword evidence="8" id="KW-0548">Nucleotidyltransferase</keyword>
<evidence type="ECO:0000256" key="4">
    <source>
        <dbReference type="ARBA" id="ARBA00012417"/>
    </source>
</evidence>
<feature type="active site" description="Nucleophile; Schiff-base intermediate with DNA; for 5'-dRP lyase activity" evidence="17">
    <location>
        <position position="529"/>
    </location>
</feature>
<feature type="region of interest" description="Disordered" evidence="18">
    <location>
        <begin position="391"/>
        <end position="439"/>
    </location>
</feature>
<dbReference type="Gene3D" id="3.40.50.10190">
    <property type="entry name" value="BRCT domain"/>
    <property type="match status" value="1"/>
</dbReference>
<dbReference type="GO" id="GO:0003677">
    <property type="term" value="F:DNA binding"/>
    <property type="evidence" value="ECO:0007669"/>
    <property type="project" value="InterPro"/>
</dbReference>
<dbReference type="PRINTS" id="PR00870">
    <property type="entry name" value="DNAPOLXBETA"/>
</dbReference>
<dbReference type="PRINTS" id="PR00869">
    <property type="entry name" value="DNAPOLX"/>
</dbReference>
<feature type="region of interest" description="Disordered" evidence="18">
    <location>
        <begin position="41"/>
        <end position="62"/>
    </location>
</feature>
<sequence>MEKEEYFRQLYALNDSSDDEIDTNDARELWRQSKSGIAASFTASTASRCSQRRSQPATSLAKVPAIHRTTSAPVTSDRIGKETPAAPLRRKPWLLRHDISSQDINISLSESLQPSDTSTSKPFPERSTSTPNIGSVVMNNSKGIAAMLGKRPGESLAKASTKKKVTKVTAKKDVVKMVPEADRVFAGKTMYWIPDDDIDQGRKMRMDKAREYGGVWSKNWTANITHVVVDKKYNYRQVMDWFTRKTKFDELPRGVVLVTEKYITDCAQFKLLLDPEQRQYAVKGDQLVSGSYSTSQSPSSSQSSEQSLQLKEAKPRKGKEVSESTQSQSQPSTQGLPVSTVDTSSRISLLQDYHRETELPETSSPVTPTDPNMGKRGDILDEYIDMVRKTKDLPIDDDDEFGDDDEDSDRPSSRDEPNDDPEDSCGSEDEREWRKKQKNKRKFKKYAENELGSFACMYGGTGKTHTDNPNRHTIDILEQMGEHYKRIGDQWRTRAYQQAVGILKKLKVKVDCYEDAIRLPRIGERLAKKIDEICTTGHLRRLDNALADPTDKLITMFLKIYGVGLSQAHKWIQAGHKSLDDVLALPNLHKNQRIGIEHYDDFNTRIPRAEVTALGNIVKKTAAEINFNVEAIIGGSYRRGADTSGDIDFIITKRGTRSSWDLLEFLETLVARLTRDGFLVAALAVPASTGSKWHGACVLPGNPTWRRIDFLVVPEMEFGAALLYFTGDDIFNRSIRLLAGKMNMRLNQKGLYKDVMRASGREKLNEGTLVEGSDERKIFDILGVPWRPPHERICH</sequence>
<evidence type="ECO:0000256" key="13">
    <source>
        <dbReference type="ARBA" id="ARBA00023204"/>
    </source>
</evidence>
<keyword evidence="12" id="KW-0239">DNA-directed DNA polymerase</keyword>
<evidence type="ECO:0000256" key="14">
    <source>
        <dbReference type="ARBA" id="ARBA00023239"/>
    </source>
</evidence>
<dbReference type="InterPro" id="IPR028207">
    <property type="entry name" value="DNA_pol_B_palm_palm"/>
</dbReference>
<dbReference type="EC" id="2.7.7.7" evidence="4"/>
<comment type="similarity">
    <text evidence="3">Belongs to the DNA polymerase type-X family.</text>
</comment>
<evidence type="ECO:0000256" key="18">
    <source>
        <dbReference type="SAM" id="MobiDB-lite"/>
    </source>
</evidence>
<keyword evidence="11" id="KW-0227">DNA damage</keyword>